<evidence type="ECO:0008006" key="3">
    <source>
        <dbReference type="Google" id="ProtNLM"/>
    </source>
</evidence>
<evidence type="ECO:0000313" key="1">
    <source>
        <dbReference type="EMBL" id="EPI48379.1"/>
    </source>
</evidence>
<reference evidence="1 2" key="1">
    <citation type="submission" date="2013-06" db="EMBL/GenBank/DDBJ databases">
        <authorList>
            <person name="Weinstock G."/>
            <person name="Sodergren E."/>
            <person name="Lobos E.A."/>
            <person name="Fulton L."/>
            <person name="Fulton R."/>
            <person name="Courtney L."/>
            <person name="Fronick C."/>
            <person name="O'Laughlin M."/>
            <person name="Godfrey J."/>
            <person name="Wilson R.M."/>
            <person name="Miner T."/>
            <person name="Farmer C."/>
            <person name="Delehaunty K."/>
            <person name="Cordes M."/>
            <person name="Minx P."/>
            <person name="Tomlinson C."/>
            <person name="Chen J."/>
            <person name="Wollam A."/>
            <person name="Pepin K.H."/>
            <person name="Bhonagiri V."/>
            <person name="Zhang X."/>
            <person name="Warren W."/>
            <person name="Mitreva M."/>
            <person name="Mardis E.R."/>
            <person name="Wilson R.K."/>
        </authorList>
    </citation>
    <scope>NUCLEOTIDE SEQUENCE [LARGE SCALE GENOMIC DNA]</scope>
    <source>
        <strain evidence="1 2">JCP8108</strain>
    </source>
</reference>
<name>S4GZ68_GARVA</name>
<dbReference type="SUPFAM" id="SSF52374">
    <property type="entry name" value="Nucleotidylyl transferase"/>
    <property type="match status" value="1"/>
</dbReference>
<gene>
    <name evidence="1" type="ORF">HMPREF1581_00662</name>
</gene>
<accession>S4GZ68</accession>
<dbReference type="PATRIC" id="fig|1261066.4.peg.602"/>
<comment type="caution">
    <text evidence="1">The sequence shown here is derived from an EMBL/GenBank/DDBJ whole genome shotgun (WGS) entry which is preliminary data.</text>
</comment>
<sequence>ALQIWIGELLEKSGFFAAHGVHYVRPQFAHLPLIDNAQGERLAKSKHSLDVGALRESGWSAERMIGYCMYLLGYKNPEQTHPVDMSANDALALFENDETPWDSVRANLADKSVPFLD</sequence>
<dbReference type="Gene3D" id="3.40.50.620">
    <property type="entry name" value="HUPs"/>
    <property type="match status" value="1"/>
</dbReference>
<evidence type="ECO:0000313" key="2">
    <source>
        <dbReference type="Proteomes" id="UP000014521"/>
    </source>
</evidence>
<protein>
    <recommendedName>
        <fullName evidence="3">Glutamyl/glutaminyl-tRNA synthetase class Ib catalytic domain-containing protein</fullName>
    </recommendedName>
</protein>
<feature type="non-terminal residue" evidence="1">
    <location>
        <position position="1"/>
    </location>
</feature>
<dbReference type="Proteomes" id="UP000014521">
    <property type="component" value="Unassembled WGS sequence"/>
</dbReference>
<dbReference type="HOGENOM" id="CLU_2297517_0_0_11"/>
<dbReference type="AlphaFoldDB" id="S4GZ68"/>
<dbReference type="EMBL" id="ATJJ01000035">
    <property type="protein sequence ID" value="EPI48379.1"/>
    <property type="molecule type" value="Genomic_DNA"/>
</dbReference>
<proteinExistence type="predicted"/>
<dbReference type="InterPro" id="IPR014729">
    <property type="entry name" value="Rossmann-like_a/b/a_fold"/>
</dbReference>
<organism evidence="1 2">
    <name type="scientific">Gardnerella vaginalis JCP8108</name>
    <dbReference type="NCBI Taxonomy" id="1261066"/>
    <lineage>
        <taxon>Bacteria</taxon>
        <taxon>Bacillati</taxon>
        <taxon>Actinomycetota</taxon>
        <taxon>Actinomycetes</taxon>
        <taxon>Bifidobacteriales</taxon>
        <taxon>Bifidobacteriaceae</taxon>
        <taxon>Gardnerella</taxon>
    </lineage>
</organism>